<feature type="compositionally biased region" description="Basic and acidic residues" evidence="1">
    <location>
        <begin position="83"/>
        <end position="119"/>
    </location>
</feature>
<protein>
    <submittedName>
        <fullName evidence="2">Uncharacterized protein</fullName>
    </submittedName>
</protein>
<keyword evidence="3" id="KW-1185">Reference proteome</keyword>
<evidence type="ECO:0000313" key="3">
    <source>
        <dbReference type="Proteomes" id="UP000195062"/>
    </source>
</evidence>
<evidence type="ECO:0000313" key="2">
    <source>
        <dbReference type="EMBL" id="OUE01497.1"/>
    </source>
</evidence>
<name>A0A251XH20_CLAMM</name>
<feature type="compositionally biased region" description="Gly residues" evidence="1">
    <location>
        <begin position="137"/>
        <end position="147"/>
    </location>
</feature>
<feature type="compositionally biased region" description="Basic and acidic residues" evidence="1">
    <location>
        <begin position="31"/>
        <end position="73"/>
    </location>
</feature>
<reference evidence="2 3" key="1">
    <citation type="submission" date="2016-08" db="EMBL/GenBank/DDBJ databases">
        <title>Genome sequence of Clavibacter michiganensis subsp. michiganensis strain CASJ007.</title>
        <authorList>
            <person name="Thapa S.P."/>
            <person name="Coaker G."/>
        </authorList>
    </citation>
    <scope>NUCLEOTIDE SEQUENCE [LARGE SCALE GENOMIC DNA]</scope>
    <source>
        <strain evidence="2">CASJ007</strain>
    </source>
</reference>
<organism evidence="2 3">
    <name type="scientific">Clavibacter michiganensis subsp. michiganensis</name>
    <dbReference type="NCBI Taxonomy" id="33013"/>
    <lineage>
        <taxon>Bacteria</taxon>
        <taxon>Bacillati</taxon>
        <taxon>Actinomycetota</taxon>
        <taxon>Actinomycetes</taxon>
        <taxon>Micrococcales</taxon>
        <taxon>Microbacteriaceae</taxon>
        <taxon>Clavibacter</taxon>
    </lineage>
</organism>
<feature type="region of interest" description="Disordered" evidence="1">
    <location>
        <begin position="250"/>
        <end position="294"/>
    </location>
</feature>
<sequence>MRWRRPARLRGRRSVDRVGRLAQVPAATQPDLERQRRERRDRRDAREERRLPPPPEADRGDGRDDHVEHERDPVQAAEDVDAELGRLRHVLEEHADEEAGPRDRLDDRDHGEEASEARRSVGAIARAAHERRESGGRRGAGSGGGDGRPPRAGPGSAAGRRRGAGRSSWGLPGQGDPRGSDGRGRSRPGYGAASGGSWDAIRHGRAGGRDRCGRAWGMCIACERGVREVLTGHVSRITVALCDHFHMRRNSPRRSGGINWGSTTLPSAVPRHGGRAPHPHAHDSSPPSRGSASG</sequence>
<dbReference type="Proteomes" id="UP000195062">
    <property type="component" value="Unassembled WGS sequence"/>
</dbReference>
<feature type="region of interest" description="Disordered" evidence="1">
    <location>
        <begin position="1"/>
        <end position="207"/>
    </location>
</feature>
<dbReference type="EMBL" id="MDHH01000003">
    <property type="protein sequence ID" value="OUE01497.1"/>
    <property type="molecule type" value="Genomic_DNA"/>
</dbReference>
<feature type="compositionally biased region" description="Basic and acidic residues" evidence="1">
    <location>
        <begin position="127"/>
        <end position="136"/>
    </location>
</feature>
<proteinExistence type="predicted"/>
<feature type="compositionally biased region" description="Basic residues" evidence="1">
    <location>
        <begin position="1"/>
        <end position="12"/>
    </location>
</feature>
<accession>A0A251XH20</accession>
<comment type="caution">
    <text evidence="2">The sequence shown here is derived from an EMBL/GenBank/DDBJ whole genome shotgun (WGS) entry which is preliminary data.</text>
</comment>
<gene>
    <name evidence="2" type="ORF">CMMCAS07_14400</name>
</gene>
<dbReference type="AlphaFoldDB" id="A0A251XH20"/>
<evidence type="ECO:0000256" key="1">
    <source>
        <dbReference type="SAM" id="MobiDB-lite"/>
    </source>
</evidence>